<dbReference type="Proteomes" id="UP000176204">
    <property type="component" value="Chromosome I"/>
</dbReference>
<dbReference type="KEGG" id="agl:PYTT_0099"/>
<dbReference type="PANTHER" id="PTHR44366:SF1">
    <property type="entry name" value="UDP-N-ACETYLGLUCOSAMINE--PEPTIDE N-ACETYLGLUCOSAMINYLTRANSFERASE 110 KDA SUBUNIT"/>
    <property type="match status" value="1"/>
</dbReference>
<organism evidence="5 6">
    <name type="scientific">Akkermansia glycaniphila</name>
    <dbReference type="NCBI Taxonomy" id="1679444"/>
    <lineage>
        <taxon>Bacteria</taxon>
        <taxon>Pseudomonadati</taxon>
        <taxon>Verrucomicrobiota</taxon>
        <taxon>Verrucomicrobiia</taxon>
        <taxon>Verrucomicrobiales</taxon>
        <taxon>Akkermansiaceae</taxon>
        <taxon>Akkermansia</taxon>
    </lineage>
</organism>
<feature type="compositionally biased region" description="Basic and acidic residues" evidence="3">
    <location>
        <begin position="698"/>
        <end position="727"/>
    </location>
</feature>
<keyword evidence="2" id="KW-0175">Coiled coil</keyword>
<feature type="repeat" description="TPR" evidence="1">
    <location>
        <begin position="606"/>
        <end position="639"/>
    </location>
</feature>
<dbReference type="InterPro" id="IPR011990">
    <property type="entry name" value="TPR-like_helical_dom_sf"/>
</dbReference>
<evidence type="ECO:0000313" key="6">
    <source>
        <dbReference type="Proteomes" id="UP000176204"/>
    </source>
</evidence>
<evidence type="ECO:0000256" key="4">
    <source>
        <dbReference type="SAM" id="SignalP"/>
    </source>
</evidence>
<keyword evidence="1" id="KW-0802">TPR repeat</keyword>
<dbReference type="InterPro" id="IPR019734">
    <property type="entry name" value="TPR_rpt"/>
</dbReference>
<dbReference type="STRING" id="1679444.PYTT_0099"/>
<dbReference type="Pfam" id="PF13432">
    <property type="entry name" value="TPR_16"/>
    <property type="match status" value="2"/>
</dbReference>
<evidence type="ECO:0000313" key="5">
    <source>
        <dbReference type="EMBL" id="SEH70422.1"/>
    </source>
</evidence>
<protein>
    <submittedName>
        <fullName evidence="5">Tetratricopeptide repeat</fullName>
    </submittedName>
</protein>
<keyword evidence="4" id="KW-0732">Signal</keyword>
<dbReference type="GO" id="GO:0006493">
    <property type="term" value="P:protein O-linked glycosylation"/>
    <property type="evidence" value="ECO:0007669"/>
    <property type="project" value="InterPro"/>
</dbReference>
<sequence>MYLAATRITLCFFCASVGIMSAHAQVQPGLQEVRERQGKDTNELYYEAWLLCQESEKLAKAQNYAQAILKGNMAEQVLARLVRDFPTWKENMVRERRKLLAENLAEYRKKQAENPLPPSVPLRGVETDGGDGVLPSIADLERKRQQGAGNPVVVAPPVHPSPVATAEQVDMYQQVQRLKKELNTVVNAYRDVQSQLAKANDDLKEARSRQQFYKKSYEELMDRITSERKVSNEMVATLNERLMQLESDYKASEQRREAAERSVAELERKLAETQDMLEEVTRQRDALAEENRKLQLIVEMNSPEKIKSLLDQNMTLAAQLKDAQARLAAMEASKVASEDQMSVNLKELDKTREEIARLKGEMSTIYAENLGYRRRISELNTRLTNLEAELEKAATDPKIDPVALEENKLLREIIAKQKNQLAMNEQGRKMMIAAYKNLNAQSPLLEEVIRNFDEKSSLELTPAEQSLVASVAQPLSAVQDGAQDAVVEGTSKILGDAVREQLRIETLGKSAADAFANGRYEAAEQLYETLLDKQPDHAAARVNMGAIKMQRNDMPGAIENFKKAILLSPKVAMPYFLCGSAMYRAGEEKNAIGMFQKTVELDPANATAFFYLGNLEGSQGNRAKALNYFACAVKLKPDLADAHYNMSRLYAEENRIPEACRAYDKAVKAGAAPDMEFFSFLEHHPDRGKAAAPEPDPDVNRIARGDTPEPDADKERKVEKKPLEMRKATVQRLQKKDGSIVEVSVKKKDEGKGKPSSSRRRSRKG</sequence>
<evidence type="ECO:0000256" key="3">
    <source>
        <dbReference type="SAM" id="MobiDB-lite"/>
    </source>
</evidence>
<evidence type="ECO:0000256" key="2">
    <source>
        <dbReference type="SAM" id="Coils"/>
    </source>
</evidence>
<dbReference type="PANTHER" id="PTHR44366">
    <property type="entry name" value="UDP-N-ACETYLGLUCOSAMINE--PEPTIDE N-ACETYLGLUCOSAMINYLTRANSFERASE 110 KDA SUBUNIT"/>
    <property type="match status" value="1"/>
</dbReference>
<proteinExistence type="predicted"/>
<dbReference type="EMBL" id="LT629973">
    <property type="protein sequence ID" value="SEH70422.1"/>
    <property type="molecule type" value="Genomic_DNA"/>
</dbReference>
<keyword evidence="6" id="KW-1185">Reference proteome</keyword>
<dbReference type="AlphaFoldDB" id="A0A1H6K5G8"/>
<dbReference type="InterPro" id="IPR037919">
    <property type="entry name" value="OGT"/>
</dbReference>
<accession>A0A1H6K5G8</accession>
<feature type="repeat" description="TPR" evidence="1">
    <location>
        <begin position="538"/>
        <end position="571"/>
    </location>
</feature>
<feature type="repeat" description="TPR" evidence="1">
    <location>
        <begin position="572"/>
        <end position="605"/>
    </location>
</feature>
<feature type="compositionally biased region" description="Basic and acidic residues" evidence="3">
    <location>
        <begin position="734"/>
        <end position="753"/>
    </location>
</feature>
<dbReference type="SUPFAM" id="SSF48452">
    <property type="entry name" value="TPR-like"/>
    <property type="match status" value="1"/>
</dbReference>
<gene>
    <name evidence="5" type="ORF">PYTT_0099</name>
</gene>
<feature type="chain" id="PRO_5009604430" evidence="4">
    <location>
        <begin position="25"/>
        <end position="765"/>
    </location>
</feature>
<name>A0A1H6K5G8_9BACT</name>
<feature type="coiled-coil region" evidence="2">
    <location>
        <begin position="175"/>
        <end position="396"/>
    </location>
</feature>
<dbReference type="SUPFAM" id="SSF57997">
    <property type="entry name" value="Tropomyosin"/>
    <property type="match status" value="1"/>
</dbReference>
<dbReference type="SMART" id="SM00028">
    <property type="entry name" value="TPR"/>
    <property type="match status" value="5"/>
</dbReference>
<dbReference type="Gene3D" id="1.25.40.10">
    <property type="entry name" value="Tetratricopeptide repeat domain"/>
    <property type="match status" value="2"/>
</dbReference>
<feature type="signal peptide" evidence="4">
    <location>
        <begin position="1"/>
        <end position="24"/>
    </location>
</feature>
<feature type="region of interest" description="Disordered" evidence="3">
    <location>
        <begin position="686"/>
        <end position="765"/>
    </location>
</feature>
<dbReference type="OrthoDB" id="9766710at2"/>
<reference evidence="6" key="1">
    <citation type="submission" date="2016-09" db="EMBL/GenBank/DDBJ databases">
        <authorList>
            <person name="Koehorst J."/>
        </authorList>
    </citation>
    <scope>NUCLEOTIDE SEQUENCE [LARGE SCALE GENOMIC DNA]</scope>
</reference>
<dbReference type="GO" id="GO:0097363">
    <property type="term" value="F:protein O-acetylglucosaminyltransferase activity"/>
    <property type="evidence" value="ECO:0007669"/>
    <property type="project" value="TreeGrafter"/>
</dbReference>
<evidence type="ECO:0000256" key="1">
    <source>
        <dbReference type="PROSITE-ProRule" id="PRU00339"/>
    </source>
</evidence>
<dbReference type="PROSITE" id="PS50005">
    <property type="entry name" value="TPR"/>
    <property type="match status" value="3"/>
</dbReference>